<reference evidence="2" key="1">
    <citation type="journal article" date="2020" name="Phytopathology">
        <title>Genome Sequence Resources of Colletotrichum truncatum, C. plurivorum, C. musicola, and C. sojae: Four Species Pathogenic to Soybean (Glycine max).</title>
        <authorList>
            <person name="Rogerio F."/>
            <person name="Boufleur T.R."/>
            <person name="Ciampi-Guillardi M."/>
            <person name="Sukno S.A."/>
            <person name="Thon M.R."/>
            <person name="Massola Junior N.S."/>
            <person name="Baroncelli R."/>
        </authorList>
    </citation>
    <scope>NUCLEOTIDE SEQUENCE</scope>
    <source>
        <strain evidence="2">LFN0074</strain>
    </source>
</reference>
<keyword evidence="1" id="KW-0472">Membrane</keyword>
<keyword evidence="1" id="KW-1133">Transmembrane helix</keyword>
<dbReference type="AlphaFoldDB" id="A0A8H6K829"/>
<sequence length="103" mass="11249">MWISNSQTCKRYIHLLPGGRGARVTPRKTSILLPQLPVPQKRIPAGARLPWPDMAKARCPLHVGNSTPTAAAAALLLFLLLHAPAARRYSISSPRISMSIPHI</sequence>
<gene>
    <name evidence="2" type="ORF">CMUS01_09423</name>
</gene>
<feature type="transmembrane region" description="Helical" evidence="1">
    <location>
        <begin position="70"/>
        <end position="89"/>
    </location>
</feature>
<organism evidence="2 3">
    <name type="scientific">Colletotrichum musicola</name>
    <dbReference type="NCBI Taxonomy" id="2175873"/>
    <lineage>
        <taxon>Eukaryota</taxon>
        <taxon>Fungi</taxon>
        <taxon>Dikarya</taxon>
        <taxon>Ascomycota</taxon>
        <taxon>Pezizomycotina</taxon>
        <taxon>Sordariomycetes</taxon>
        <taxon>Hypocreomycetidae</taxon>
        <taxon>Glomerellales</taxon>
        <taxon>Glomerellaceae</taxon>
        <taxon>Colletotrichum</taxon>
        <taxon>Colletotrichum orchidearum species complex</taxon>
    </lineage>
</organism>
<dbReference type="Proteomes" id="UP000639643">
    <property type="component" value="Unassembled WGS sequence"/>
</dbReference>
<protein>
    <submittedName>
        <fullName evidence="2">Uncharacterized protein</fullName>
    </submittedName>
</protein>
<evidence type="ECO:0000313" key="2">
    <source>
        <dbReference type="EMBL" id="KAF6826480.1"/>
    </source>
</evidence>
<keyword evidence="1" id="KW-0812">Transmembrane</keyword>
<keyword evidence="3" id="KW-1185">Reference proteome</keyword>
<accession>A0A8H6K829</accession>
<dbReference type="EMBL" id="WIGM01000399">
    <property type="protein sequence ID" value="KAF6826480.1"/>
    <property type="molecule type" value="Genomic_DNA"/>
</dbReference>
<evidence type="ECO:0000313" key="3">
    <source>
        <dbReference type="Proteomes" id="UP000639643"/>
    </source>
</evidence>
<evidence type="ECO:0000256" key="1">
    <source>
        <dbReference type="SAM" id="Phobius"/>
    </source>
</evidence>
<name>A0A8H6K829_9PEZI</name>
<proteinExistence type="predicted"/>
<comment type="caution">
    <text evidence="2">The sequence shown here is derived from an EMBL/GenBank/DDBJ whole genome shotgun (WGS) entry which is preliminary data.</text>
</comment>